<accession>A0A109GFZ5</accession>
<proteinExistence type="predicted"/>
<feature type="coiled-coil region" evidence="1">
    <location>
        <begin position="41"/>
        <end position="75"/>
    </location>
</feature>
<evidence type="ECO:0000313" key="3">
    <source>
        <dbReference type="Proteomes" id="UP000065797"/>
    </source>
</evidence>
<dbReference type="Proteomes" id="UP000065797">
    <property type="component" value="Unassembled WGS sequence"/>
</dbReference>
<sequence length="77" mass="9191">MDVASGCIIAECPIWEDLVFEDEWILDQYDNVVHERCLKKRNNNNKTIHLLNQEIQRLEKRTKELEDQNKSGQMTLF</sequence>
<dbReference type="RefSeq" id="WP_060749529.1">
    <property type="nucleotide sequence ID" value="NZ_LRPH01000033.1"/>
</dbReference>
<name>A0A109GFZ5_BACMY</name>
<reference evidence="2 3" key="1">
    <citation type="submission" date="2016-01" db="EMBL/GenBank/DDBJ databases">
        <authorList>
            <person name="McClelland M."/>
            <person name="Jain A."/>
            <person name="Saraogi P."/>
            <person name="Mendelson R."/>
            <person name="Westerman R."/>
            <person name="SanMiguel P."/>
            <person name="Csonka L."/>
        </authorList>
    </citation>
    <scope>NUCLEOTIDE SEQUENCE [LARGE SCALE GENOMIC DNA]</scope>
    <source>
        <strain evidence="2 3">PE8-15</strain>
    </source>
</reference>
<comment type="caution">
    <text evidence="2">The sequence shown here is derived from an EMBL/GenBank/DDBJ whole genome shotgun (WGS) entry which is preliminary data.</text>
</comment>
<dbReference type="EMBL" id="LRPH01000033">
    <property type="protein sequence ID" value="KWU66055.1"/>
    <property type="molecule type" value="Genomic_DNA"/>
</dbReference>
<gene>
    <name evidence="2" type="ORF">AWW70_00435</name>
</gene>
<evidence type="ECO:0000256" key="1">
    <source>
        <dbReference type="SAM" id="Coils"/>
    </source>
</evidence>
<dbReference type="AlphaFoldDB" id="A0A109GFZ5"/>
<protein>
    <submittedName>
        <fullName evidence="2">Uncharacterized protein</fullName>
    </submittedName>
</protein>
<organism evidence="2 3">
    <name type="scientific">Bacillus mycoides</name>
    <dbReference type="NCBI Taxonomy" id="1405"/>
    <lineage>
        <taxon>Bacteria</taxon>
        <taxon>Bacillati</taxon>
        <taxon>Bacillota</taxon>
        <taxon>Bacilli</taxon>
        <taxon>Bacillales</taxon>
        <taxon>Bacillaceae</taxon>
        <taxon>Bacillus</taxon>
        <taxon>Bacillus cereus group</taxon>
    </lineage>
</organism>
<evidence type="ECO:0000313" key="2">
    <source>
        <dbReference type="EMBL" id="KWU66055.1"/>
    </source>
</evidence>
<keyword evidence="1" id="KW-0175">Coiled coil</keyword>